<proteinExistence type="predicted"/>
<dbReference type="AlphaFoldDB" id="A0A8S3ANU7"/>
<feature type="non-terminal residue" evidence="2">
    <location>
        <position position="62"/>
    </location>
</feature>
<organism evidence="2 3">
    <name type="scientific">Rotaria magnacalcarata</name>
    <dbReference type="NCBI Taxonomy" id="392030"/>
    <lineage>
        <taxon>Eukaryota</taxon>
        <taxon>Metazoa</taxon>
        <taxon>Spiralia</taxon>
        <taxon>Gnathifera</taxon>
        <taxon>Rotifera</taxon>
        <taxon>Eurotatoria</taxon>
        <taxon>Bdelloidea</taxon>
        <taxon>Philodinida</taxon>
        <taxon>Philodinidae</taxon>
        <taxon>Rotaria</taxon>
    </lineage>
</organism>
<dbReference type="Proteomes" id="UP000681720">
    <property type="component" value="Unassembled WGS sequence"/>
</dbReference>
<evidence type="ECO:0000313" key="2">
    <source>
        <dbReference type="EMBL" id="CAF4741641.1"/>
    </source>
</evidence>
<dbReference type="EMBL" id="CAJOBJ010118243">
    <property type="protein sequence ID" value="CAF4663665.1"/>
    <property type="molecule type" value="Genomic_DNA"/>
</dbReference>
<comment type="caution">
    <text evidence="2">The sequence shown here is derived from an EMBL/GenBank/DDBJ whole genome shotgun (WGS) entry which is preliminary data.</text>
</comment>
<gene>
    <name evidence="2" type="ORF">BYL167_LOCUS45716</name>
    <name evidence="1" type="ORF">GIL414_LOCUS41593</name>
</gene>
<reference evidence="2" key="1">
    <citation type="submission" date="2021-02" db="EMBL/GenBank/DDBJ databases">
        <authorList>
            <person name="Nowell W R."/>
        </authorList>
    </citation>
    <scope>NUCLEOTIDE SEQUENCE</scope>
</reference>
<accession>A0A8S3ANU7</accession>
<name>A0A8S3ANU7_9BILA</name>
<dbReference type="Proteomes" id="UP000681967">
    <property type="component" value="Unassembled WGS sequence"/>
</dbReference>
<evidence type="ECO:0000313" key="3">
    <source>
        <dbReference type="Proteomes" id="UP000681967"/>
    </source>
</evidence>
<evidence type="ECO:0000313" key="1">
    <source>
        <dbReference type="EMBL" id="CAF4663665.1"/>
    </source>
</evidence>
<protein>
    <submittedName>
        <fullName evidence="2">Uncharacterized protein</fullName>
    </submittedName>
</protein>
<feature type="non-terminal residue" evidence="2">
    <location>
        <position position="1"/>
    </location>
</feature>
<sequence>SILLDENSDPTAKAAATLQFADECEKQPLLKRDLRNDPTTNNELAVLAPIVTDNPIIRPSNI</sequence>
<dbReference type="EMBL" id="CAJOBH010127586">
    <property type="protein sequence ID" value="CAF4741641.1"/>
    <property type="molecule type" value="Genomic_DNA"/>
</dbReference>